<evidence type="ECO:0000256" key="1">
    <source>
        <dbReference type="ARBA" id="ARBA00007626"/>
    </source>
</evidence>
<dbReference type="Gene3D" id="1.25.40.10">
    <property type="entry name" value="Tetratricopeptide repeat domain"/>
    <property type="match status" value="3"/>
</dbReference>
<evidence type="ECO:0008006" key="6">
    <source>
        <dbReference type="Google" id="ProtNLM"/>
    </source>
</evidence>
<reference evidence="4" key="1">
    <citation type="submission" date="2019-12" db="EMBL/GenBank/DDBJ databases">
        <title>Genome sequencing and annotation of Brassica cretica.</title>
        <authorList>
            <person name="Studholme D.J."/>
            <person name="Sarris P."/>
        </authorList>
    </citation>
    <scope>NUCLEOTIDE SEQUENCE</scope>
    <source>
        <strain evidence="4">PFS-109/04</strain>
        <tissue evidence="4">Leaf</tissue>
    </source>
</reference>
<feature type="repeat" description="PPR" evidence="3">
    <location>
        <begin position="29"/>
        <end position="65"/>
    </location>
</feature>
<name>A0A8S9RS88_BRACR</name>
<comment type="caution">
    <text evidence="4">The sequence shown here is derived from an EMBL/GenBank/DDBJ whole genome shotgun (WGS) entry which is preliminary data.</text>
</comment>
<evidence type="ECO:0000313" key="4">
    <source>
        <dbReference type="EMBL" id="KAF3583466.1"/>
    </source>
</evidence>
<dbReference type="InterPro" id="IPR011990">
    <property type="entry name" value="TPR-like_helical_dom_sf"/>
</dbReference>
<organism evidence="4 5">
    <name type="scientific">Brassica cretica</name>
    <name type="common">Mustard</name>
    <dbReference type="NCBI Taxonomy" id="69181"/>
    <lineage>
        <taxon>Eukaryota</taxon>
        <taxon>Viridiplantae</taxon>
        <taxon>Streptophyta</taxon>
        <taxon>Embryophyta</taxon>
        <taxon>Tracheophyta</taxon>
        <taxon>Spermatophyta</taxon>
        <taxon>Magnoliopsida</taxon>
        <taxon>eudicotyledons</taxon>
        <taxon>Gunneridae</taxon>
        <taxon>Pentapetalae</taxon>
        <taxon>rosids</taxon>
        <taxon>malvids</taxon>
        <taxon>Brassicales</taxon>
        <taxon>Brassicaceae</taxon>
        <taxon>Brassiceae</taxon>
        <taxon>Brassica</taxon>
    </lineage>
</organism>
<dbReference type="InterPro" id="IPR002885">
    <property type="entry name" value="PPR_rpt"/>
</dbReference>
<dbReference type="Pfam" id="PF12854">
    <property type="entry name" value="PPR_1"/>
    <property type="match status" value="1"/>
</dbReference>
<dbReference type="PROSITE" id="PS51375">
    <property type="entry name" value="PPR"/>
    <property type="match status" value="5"/>
</dbReference>
<dbReference type="Proteomes" id="UP000712600">
    <property type="component" value="Unassembled WGS sequence"/>
</dbReference>
<keyword evidence="2" id="KW-0677">Repeat</keyword>
<proteinExistence type="inferred from homology"/>
<accession>A0A8S9RS88</accession>
<evidence type="ECO:0000256" key="3">
    <source>
        <dbReference type="PROSITE-ProRule" id="PRU00708"/>
    </source>
</evidence>
<dbReference type="PANTHER" id="PTHR47447">
    <property type="entry name" value="OS03G0856100 PROTEIN"/>
    <property type="match status" value="1"/>
</dbReference>
<dbReference type="Pfam" id="PF13812">
    <property type="entry name" value="PPR_3"/>
    <property type="match status" value="2"/>
</dbReference>
<evidence type="ECO:0000256" key="2">
    <source>
        <dbReference type="ARBA" id="ARBA00022737"/>
    </source>
</evidence>
<gene>
    <name evidence="4" type="ORF">F2Q69_00031275</name>
</gene>
<sequence length="211" mass="23432">MMGVCSRGGKFTKAQEVLDEMPMRGIVPDLISFNTLVNARVKSGGLTPNLAVELLDMVRNSGLRPDAITYSTLLSAYAGLLQKTESLFAELELKGYFPDAVTYNSLLYAVARERNTEEVKEVYEAMQKMGFGKDEMTYNTIIHMYGKQGQLDLALKLYKDMKGTVEAAALMSEMLDVGIKPTLQTYSALICGYAKAGKREEAQDTFSFMLR</sequence>
<protein>
    <recommendedName>
        <fullName evidence="6">Pentacotripeptide-repeat region of PRORP domain-containing protein</fullName>
    </recommendedName>
</protein>
<dbReference type="PANTHER" id="PTHR47447:SF26">
    <property type="entry name" value="CHLOROPLAST RNA SPLICING4"/>
    <property type="match status" value="1"/>
</dbReference>
<dbReference type="EMBL" id="QGKX02000088">
    <property type="protein sequence ID" value="KAF3583466.1"/>
    <property type="molecule type" value="Genomic_DNA"/>
</dbReference>
<comment type="similarity">
    <text evidence="1">Belongs to the PPR family. P subfamily.</text>
</comment>
<feature type="repeat" description="PPR" evidence="3">
    <location>
        <begin position="1"/>
        <end position="28"/>
    </location>
</feature>
<feature type="repeat" description="PPR" evidence="3">
    <location>
        <begin position="99"/>
        <end position="133"/>
    </location>
</feature>
<dbReference type="NCBIfam" id="TIGR00756">
    <property type="entry name" value="PPR"/>
    <property type="match status" value="4"/>
</dbReference>
<feature type="repeat" description="PPR" evidence="3">
    <location>
        <begin position="134"/>
        <end position="164"/>
    </location>
</feature>
<dbReference type="AlphaFoldDB" id="A0A8S9RS88"/>
<evidence type="ECO:0000313" key="5">
    <source>
        <dbReference type="Proteomes" id="UP000712600"/>
    </source>
</evidence>
<feature type="repeat" description="PPR" evidence="3">
    <location>
        <begin position="182"/>
        <end position="211"/>
    </location>
</feature>